<dbReference type="Gene3D" id="3.30.70.330">
    <property type="match status" value="1"/>
</dbReference>
<dbReference type="Pfam" id="PF00076">
    <property type="entry name" value="RRM_1"/>
    <property type="match status" value="1"/>
</dbReference>
<evidence type="ECO:0000313" key="4">
    <source>
        <dbReference type="Proteomes" id="UP000176803"/>
    </source>
</evidence>
<evidence type="ECO:0000259" key="2">
    <source>
        <dbReference type="PROSITE" id="PS50102"/>
    </source>
</evidence>
<dbReference type="InterPro" id="IPR012677">
    <property type="entry name" value="Nucleotide-bd_a/b_plait_sf"/>
</dbReference>
<organism evidence="3 4">
    <name type="scientific">Candidatus Roizmanbacteria bacterium RIFCSPHIGHO2_12_FULL_41_11</name>
    <dbReference type="NCBI Taxonomy" id="1802052"/>
    <lineage>
        <taxon>Bacteria</taxon>
        <taxon>Candidatus Roizmaniibacteriota</taxon>
    </lineage>
</organism>
<dbReference type="InterPro" id="IPR048289">
    <property type="entry name" value="RRM2_NsCP33-like"/>
</dbReference>
<dbReference type="SUPFAM" id="SSF54928">
    <property type="entry name" value="RNA-binding domain, RBD"/>
    <property type="match status" value="1"/>
</dbReference>
<dbReference type="InterPro" id="IPR035979">
    <property type="entry name" value="RBD_domain_sf"/>
</dbReference>
<dbReference type="InterPro" id="IPR000504">
    <property type="entry name" value="RRM_dom"/>
</dbReference>
<proteinExistence type="predicted"/>
<protein>
    <submittedName>
        <fullName evidence="3">RNA-binding protein</fullName>
    </submittedName>
</protein>
<evidence type="ECO:0000313" key="3">
    <source>
        <dbReference type="EMBL" id="OGK37911.1"/>
    </source>
</evidence>
<dbReference type="Proteomes" id="UP000176803">
    <property type="component" value="Unassembled WGS sequence"/>
</dbReference>
<dbReference type="CDD" id="cd21608">
    <property type="entry name" value="RRM2_NsCP33_like"/>
    <property type="match status" value="1"/>
</dbReference>
<gene>
    <name evidence="3" type="ORF">A3F03_01135</name>
</gene>
<accession>A0A1F7I3E9</accession>
<dbReference type="AlphaFoldDB" id="A0A1F7I3E9"/>
<feature type="domain" description="RRM" evidence="2">
    <location>
        <begin position="4"/>
        <end position="82"/>
    </location>
</feature>
<dbReference type="EMBL" id="MGAC01000027">
    <property type="protein sequence ID" value="OGK37911.1"/>
    <property type="molecule type" value="Genomic_DNA"/>
</dbReference>
<dbReference type="PROSITE" id="PS50102">
    <property type="entry name" value="RRM"/>
    <property type="match status" value="1"/>
</dbReference>
<name>A0A1F7I3E9_9BACT</name>
<dbReference type="SMART" id="SM00360">
    <property type="entry name" value="RRM"/>
    <property type="match status" value="1"/>
</dbReference>
<sequence>MDNKKLFVGNLPWSLNNDSLREMFAQFGEIVEAIVITDRMSGRSKGFGFVTFANEESAKKAIEQMSEFEIEGRKLVVNVARPREASRNGGFRPNR</sequence>
<dbReference type="PANTHER" id="PTHR48024:SF56">
    <property type="entry name" value="HETEROGENEOUS NUCLEAR RIBONUCLEOPROTEIN A0"/>
    <property type="match status" value="1"/>
</dbReference>
<keyword evidence="1" id="KW-0694">RNA-binding</keyword>
<dbReference type="GO" id="GO:0003723">
    <property type="term" value="F:RNA binding"/>
    <property type="evidence" value="ECO:0007669"/>
    <property type="project" value="UniProtKB-KW"/>
</dbReference>
<evidence type="ECO:0000256" key="1">
    <source>
        <dbReference type="ARBA" id="ARBA00022884"/>
    </source>
</evidence>
<comment type="caution">
    <text evidence="3">The sequence shown here is derived from an EMBL/GenBank/DDBJ whole genome shotgun (WGS) entry which is preliminary data.</text>
</comment>
<dbReference type="PANTHER" id="PTHR48024">
    <property type="entry name" value="GEO13361P1-RELATED"/>
    <property type="match status" value="1"/>
</dbReference>
<reference evidence="3 4" key="1">
    <citation type="journal article" date="2016" name="Nat. Commun.">
        <title>Thousands of microbial genomes shed light on interconnected biogeochemical processes in an aquifer system.</title>
        <authorList>
            <person name="Anantharaman K."/>
            <person name="Brown C.T."/>
            <person name="Hug L.A."/>
            <person name="Sharon I."/>
            <person name="Castelle C.J."/>
            <person name="Probst A.J."/>
            <person name="Thomas B.C."/>
            <person name="Singh A."/>
            <person name="Wilkins M.J."/>
            <person name="Karaoz U."/>
            <person name="Brodie E.L."/>
            <person name="Williams K.H."/>
            <person name="Hubbard S.S."/>
            <person name="Banfield J.F."/>
        </authorList>
    </citation>
    <scope>NUCLEOTIDE SEQUENCE [LARGE SCALE GENOMIC DNA]</scope>
</reference>
<dbReference type="InterPro" id="IPR050886">
    <property type="entry name" value="RNA-binding_reg"/>
</dbReference>